<evidence type="ECO:0000313" key="1">
    <source>
        <dbReference type="EMBL" id="MPN11141.1"/>
    </source>
</evidence>
<proteinExistence type="predicted"/>
<gene>
    <name evidence="1" type="ORF">SDC9_158442</name>
</gene>
<organism evidence="1">
    <name type="scientific">bioreactor metagenome</name>
    <dbReference type="NCBI Taxonomy" id="1076179"/>
    <lineage>
        <taxon>unclassified sequences</taxon>
        <taxon>metagenomes</taxon>
        <taxon>ecological metagenomes</taxon>
    </lineage>
</organism>
<protein>
    <submittedName>
        <fullName evidence="1">Uncharacterized protein</fullName>
    </submittedName>
</protein>
<dbReference type="AlphaFoldDB" id="A0A645FA08"/>
<dbReference type="Gene3D" id="3.30.2320.20">
    <property type="entry name" value="Class I aminoacyl-tRNA synthetases (RS)"/>
    <property type="match status" value="1"/>
</dbReference>
<dbReference type="EMBL" id="VSSQ01057336">
    <property type="protein sequence ID" value="MPN11141.1"/>
    <property type="molecule type" value="Genomic_DNA"/>
</dbReference>
<comment type="caution">
    <text evidence="1">The sequence shown here is derived from an EMBL/GenBank/DDBJ whole genome shotgun (WGS) entry which is preliminary data.</text>
</comment>
<name>A0A645FA08_9ZZZZ</name>
<dbReference type="GO" id="GO:0005524">
    <property type="term" value="F:ATP binding"/>
    <property type="evidence" value="ECO:0007669"/>
    <property type="project" value="InterPro"/>
</dbReference>
<sequence length="93" mass="10388">MPHRAADDAENILLNQMPKAYSEYALDADSFAVWQSYIALRDGVNLKLEAARAEKLIGKPLEAAVTLTCSHELMERLAGKEELLQEMTGRINQ</sequence>
<dbReference type="GO" id="GO:0006418">
    <property type="term" value="P:tRNA aminoacylation for protein translation"/>
    <property type="evidence" value="ECO:0007669"/>
    <property type="project" value="InterPro"/>
</dbReference>
<accession>A0A645FA08</accession>
<dbReference type="SUPFAM" id="SSF47323">
    <property type="entry name" value="Anticodon-binding domain of a subclass of class I aminoacyl-tRNA synthetases"/>
    <property type="match status" value="1"/>
</dbReference>
<dbReference type="InterPro" id="IPR009080">
    <property type="entry name" value="tRNAsynth_Ia_anticodon-bd"/>
</dbReference>
<reference evidence="1" key="1">
    <citation type="submission" date="2019-08" db="EMBL/GenBank/DDBJ databases">
        <authorList>
            <person name="Kucharzyk K."/>
            <person name="Murdoch R.W."/>
            <person name="Higgins S."/>
            <person name="Loffler F."/>
        </authorList>
    </citation>
    <scope>NUCLEOTIDE SEQUENCE</scope>
</reference>
<dbReference type="GO" id="GO:0004812">
    <property type="term" value="F:aminoacyl-tRNA ligase activity"/>
    <property type="evidence" value="ECO:0007669"/>
    <property type="project" value="InterPro"/>
</dbReference>